<name>A0A2S5EJ39_9BACT</name>
<protein>
    <submittedName>
        <fullName evidence="1">Uncharacterized protein</fullName>
    </submittedName>
</protein>
<evidence type="ECO:0000313" key="2">
    <source>
        <dbReference type="Proteomes" id="UP000236950"/>
    </source>
</evidence>
<reference evidence="1 2" key="1">
    <citation type="submission" date="2014-01" db="EMBL/GenBank/DDBJ databases">
        <title>Comparative genomics of Petrotoga.</title>
        <authorList>
            <person name="Chow K."/>
            <person name="Charchuk R."/>
            <person name="Nesbo C.L."/>
        </authorList>
    </citation>
    <scope>NUCLEOTIDE SEQUENCE [LARGE SCALE GENOMIC DNA]</scope>
    <source>
        <strain evidence="1 2">DSM 16923</strain>
    </source>
</reference>
<proteinExistence type="predicted"/>
<dbReference type="Proteomes" id="UP000236950">
    <property type="component" value="Unassembled WGS sequence"/>
</dbReference>
<sequence>MDQLSKCSLKHLKVSKMLQKVGVIKINDKKKEEFKLLEDFFSDYYKSFHEHLFPENYQLDCSESPDFIIKFDNQKIGIEITEAIKEEMMKSLDSKIEIYKIVRKYMEEENIKSVIWFSFSNKLDSDINKINKNKFIKAFIEEFKKYIMARRNKEYSSFEEFCESNKSSLICKYLEVEPIQEDYKKPLVIPTSINCIGFNYEEKLRLAINKKIEKIPLYREKVDKIYLLIKISSFPPNLVFFVDVDIQYIKEILNSYTKGENNFDKIFLYYHSDIEPQIIISD</sequence>
<evidence type="ECO:0000313" key="1">
    <source>
        <dbReference type="EMBL" id="POZ92979.1"/>
    </source>
</evidence>
<keyword evidence="2" id="KW-1185">Reference proteome</keyword>
<gene>
    <name evidence="1" type="ORF">AA81_04320</name>
</gene>
<organism evidence="1 2">
    <name type="scientific">Petrotoga halophila DSM 16923</name>
    <dbReference type="NCBI Taxonomy" id="1122953"/>
    <lineage>
        <taxon>Bacteria</taxon>
        <taxon>Thermotogati</taxon>
        <taxon>Thermotogota</taxon>
        <taxon>Thermotogae</taxon>
        <taxon>Petrotogales</taxon>
        <taxon>Petrotogaceae</taxon>
        <taxon>Petrotoga</taxon>
    </lineage>
</organism>
<dbReference type="EMBL" id="JALY01000100">
    <property type="protein sequence ID" value="POZ92979.1"/>
    <property type="molecule type" value="Genomic_DNA"/>
</dbReference>
<dbReference type="AlphaFoldDB" id="A0A2S5EJ39"/>
<accession>A0A2S5EJ39</accession>
<comment type="caution">
    <text evidence="1">The sequence shown here is derived from an EMBL/GenBank/DDBJ whole genome shotgun (WGS) entry which is preliminary data.</text>
</comment>